<evidence type="ECO:0000313" key="1">
    <source>
        <dbReference type="EMBL" id="MDO9712191.1"/>
    </source>
</evidence>
<protein>
    <submittedName>
        <fullName evidence="1">Uncharacterized protein</fullName>
    </submittedName>
</protein>
<keyword evidence="2" id="KW-1185">Reference proteome</keyword>
<dbReference type="Proteomes" id="UP001243009">
    <property type="component" value="Unassembled WGS sequence"/>
</dbReference>
<accession>A0ABT9E7L1</accession>
<dbReference type="EMBL" id="JAUTWS010000042">
    <property type="protein sequence ID" value="MDO9712191.1"/>
    <property type="molecule type" value="Genomic_DNA"/>
</dbReference>
<proteinExistence type="predicted"/>
<gene>
    <name evidence="1" type="ORF">Q7A36_27860</name>
</gene>
<name>A0ABT9E7L1_9PROT</name>
<evidence type="ECO:0000313" key="2">
    <source>
        <dbReference type="Proteomes" id="UP001243009"/>
    </source>
</evidence>
<dbReference type="RefSeq" id="WP_305107047.1">
    <property type="nucleotide sequence ID" value="NZ_JAUTWS010000042.1"/>
</dbReference>
<comment type="caution">
    <text evidence="1">The sequence shown here is derived from an EMBL/GenBank/DDBJ whole genome shotgun (WGS) entry which is preliminary data.</text>
</comment>
<organism evidence="1 2">
    <name type="scientific">Paracraurococcus lichenis</name>
    <dbReference type="NCBI Taxonomy" id="3064888"/>
    <lineage>
        <taxon>Bacteria</taxon>
        <taxon>Pseudomonadati</taxon>
        <taxon>Pseudomonadota</taxon>
        <taxon>Alphaproteobacteria</taxon>
        <taxon>Acetobacterales</taxon>
        <taxon>Roseomonadaceae</taxon>
        <taxon>Paracraurococcus</taxon>
    </lineage>
</organism>
<sequence length="96" mass="10495">MEPLKPMPPMQPLDFSPAWWPEGLGQPASSGGQNDIHYAFFPDARRLAIKQGGKVTLYDTGSHRISGVSQRRGADHSPTFTDQFGEVSLAELKQVG</sequence>
<reference evidence="1 2" key="1">
    <citation type="submission" date="2023-08" db="EMBL/GenBank/DDBJ databases">
        <title>The draft genome sequence of Paracraurococcus sp. LOR1-02.</title>
        <authorList>
            <person name="Kingkaew E."/>
            <person name="Tanasupawat S."/>
        </authorList>
    </citation>
    <scope>NUCLEOTIDE SEQUENCE [LARGE SCALE GENOMIC DNA]</scope>
    <source>
        <strain evidence="1 2">LOR1-02</strain>
    </source>
</reference>